<sequence length="78" mass="8898">AMNKIRILRVISSGSARKSFKRKDDKERGVICGPESKALELCSKLNRQKFETIMVYGKRGRLIKEFETTLRNPTPKSG</sequence>
<comment type="caution">
    <text evidence="1">The sequence shown here is derived from an EMBL/GenBank/DDBJ whole genome shotgun (WGS) entry which is preliminary data.</text>
</comment>
<gene>
    <name evidence="1" type="ORF">S12H4_08720</name>
</gene>
<feature type="non-terminal residue" evidence="1">
    <location>
        <position position="1"/>
    </location>
</feature>
<protein>
    <submittedName>
        <fullName evidence="1">Uncharacterized protein</fullName>
    </submittedName>
</protein>
<reference evidence="1" key="1">
    <citation type="journal article" date="2014" name="Front. Microbiol.">
        <title>High frequency of phylogenetically diverse reductive dehalogenase-homologous genes in deep subseafloor sedimentary metagenomes.</title>
        <authorList>
            <person name="Kawai M."/>
            <person name="Futagami T."/>
            <person name="Toyoda A."/>
            <person name="Takaki Y."/>
            <person name="Nishi S."/>
            <person name="Hori S."/>
            <person name="Arai W."/>
            <person name="Tsubouchi T."/>
            <person name="Morono Y."/>
            <person name="Uchiyama I."/>
            <person name="Ito T."/>
            <person name="Fujiyama A."/>
            <person name="Inagaki F."/>
            <person name="Takami H."/>
        </authorList>
    </citation>
    <scope>NUCLEOTIDE SEQUENCE</scope>
    <source>
        <strain evidence="1">Expedition CK06-06</strain>
    </source>
</reference>
<dbReference type="AlphaFoldDB" id="X1QER3"/>
<dbReference type="EMBL" id="BARW01003407">
    <property type="protein sequence ID" value="GAI66708.1"/>
    <property type="molecule type" value="Genomic_DNA"/>
</dbReference>
<accession>X1QER3</accession>
<organism evidence="1">
    <name type="scientific">marine sediment metagenome</name>
    <dbReference type="NCBI Taxonomy" id="412755"/>
    <lineage>
        <taxon>unclassified sequences</taxon>
        <taxon>metagenomes</taxon>
        <taxon>ecological metagenomes</taxon>
    </lineage>
</organism>
<evidence type="ECO:0000313" key="1">
    <source>
        <dbReference type="EMBL" id="GAI66708.1"/>
    </source>
</evidence>
<proteinExistence type="predicted"/>
<name>X1QER3_9ZZZZ</name>